<name>A0A5B9NFU9_9CAUD</name>
<organism evidence="1 2">
    <name type="scientific">Klebsiella phage KPN4</name>
    <dbReference type="NCBI Taxonomy" id="2601622"/>
    <lineage>
        <taxon>Viruses</taxon>
        <taxon>Duplodnaviria</taxon>
        <taxon>Heunggongvirae</taxon>
        <taxon>Uroviricota</taxon>
        <taxon>Caudoviricetes</taxon>
        <taxon>Demerecviridae</taxon>
        <taxon>Sugarlandvirus</taxon>
        <taxon>Sugarlandvirus KPN4</taxon>
    </lineage>
</organism>
<gene>
    <name evidence="1" type="ORF">KPN4_76</name>
</gene>
<accession>A0A5B9NFU9</accession>
<reference evidence="1 2" key="1">
    <citation type="submission" date="2019-06" db="EMBL/GenBank/DDBJ databases">
        <title>Comparative genomics of Klebsiella bacteriophages in the elucidation of host range specificity.</title>
        <authorList>
            <person name="Ku H."/>
            <person name="Brown T."/>
            <person name="Kabwe M."/>
            <person name="Chan H.T."/>
            <person name="Petrovski S."/>
            <person name="Tucci J."/>
        </authorList>
    </citation>
    <scope>NUCLEOTIDE SEQUENCE [LARGE SCALE GENOMIC DNA]</scope>
</reference>
<evidence type="ECO:0000313" key="1">
    <source>
        <dbReference type="EMBL" id="QEG11262.1"/>
    </source>
</evidence>
<dbReference type="Proteomes" id="UP000323818">
    <property type="component" value="Segment"/>
</dbReference>
<protein>
    <submittedName>
        <fullName evidence="1">Uncharacterized protein</fullName>
    </submittedName>
</protein>
<evidence type="ECO:0000313" key="2">
    <source>
        <dbReference type="Proteomes" id="UP000323818"/>
    </source>
</evidence>
<keyword evidence="2" id="KW-1185">Reference proteome</keyword>
<dbReference type="EMBL" id="MN101228">
    <property type="protein sequence ID" value="QEG11262.1"/>
    <property type="molecule type" value="Genomic_DNA"/>
</dbReference>
<sequence>MRGVSKCQRLLQQVLNPHWFLTGTDGWDGDHEWMVFYNCELQPELWTKLTDEHAMPYGTIDVEVYLPKMVGTVMVHDGMNEIFRKSIKLVVSTGDFI</sequence>
<proteinExistence type="predicted"/>